<evidence type="ECO:0000259" key="11">
    <source>
        <dbReference type="Pfam" id="PF00905"/>
    </source>
</evidence>
<dbReference type="GO" id="GO:0008800">
    <property type="term" value="F:beta-lactamase activity"/>
    <property type="evidence" value="ECO:0007669"/>
    <property type="project" value="UniProtKB-EC"/>
</dbReference>
<gene>
    <name evidence="13" type="ORF">A3J04_00900</name>
</gene>
<dbReference type="Pfam" id="PF00905">
    <property type="entry name" value="Transpeptidase"/>
    <property type="match status" value="1"/>
</dbReference>
<feature type="domain" description="Penicillin-binding protein dimerisation" evidence="12">
    <location>
        <begin position="119"/>
        <end position="187"/>
    </location>
</feature>
<dbReference type="Pfam" id="PF03717">
    <property type="entry name" value="PBP_dimer"/>
    <property type="match status" value="1"/>
</dbReference>
<dbReference type="GO" id="GO:0071555">
    <property type="term" value="P:cell wall organization"/>
    <property type="evidence" value="ECO:0007669"/>
    <property type="project" value="TreeGrafter"/>
</dbReference>
<evidence type="ECO:0000256" key="1">
    <source>
        <dbReference type="ARBA" id="ARBA00004167"/>
    </source>
</evidence>
<dbReference type="InterPro" id="IPR012338">
    <property type="entry name" value="Beta-lactam/transpept-like"/>
</dbReference>
<proteinExistence type="predicted"/>
<evidence type="ECO:0000256" key="8">
    <source>
        <dbReference type="ARBA" id="ARBA00023136"/>
    </source>
</evidence>
<dbReference type="AlphaFoldDB" id="A0A1G2H1D9"/>
<sequence length="565" mass="62920">MRLRKRKIYDLSPDEVFLDEKEIPGLSRERREGMIEKPISREAFLTFSIILLFFGWILFGRVFWLQIVRGKELEQRAESNSIQTLYIEPPRGIIYDRNGKELAFNEAYKDDLGIIRYRRVSRHPYAFSHVLGFVGDISSEDIEKEGRIAGVPEIGKSGIEQTYNDILRGKPGKQDRELNVRGTVIAEGPMIQPREGENISLTIDAELQEAFWKTFDDTVRAHDFLGGAGVIFSINDGEILSLVSVPSFDVNAFSRGLEPKEAKEIFSDGRAPIFNRALSGAFAPGSTIKPFLALAALEERVIDPNRQLYSSGALTIPDPFRKGAVSRFGDWRAHGFVDMRRAIAVSSNVYFYTVGGGYEDITGLGVSRIKLWLNRFGFDGTTGIDILGERAGFLPDPEWKKTAHPENPIWRIGDTYHISIGQGDVLVTPLGIARGLAMIATGGKKITPHLLKKNVPVVENYLPINPVNYSIVREGMFGVTRPGGTASSLGSFPFSIAGKTGSAETSAEQRTHSWFIGYAPYENPRIGIVVFLESGPRANSVGAVHVVSEIFRWIQEHEENNILVR</sequence>
<dbReference type="GO" id="GO:0046677">
    <property type="term" value="P:response to antibiotic"/>
    <property type="evidence" value="ECO:0007669"/>
    <property type="project" value="UniProtKB-KW"/>
</dbReference>
<dbReference type="EMBL" id="MHNZ01000023">
    <property type="protein sequence ID" value="OGZ56189.1"/>
    <property type="molecule type" value="Genomic_DNA"/>
</dbReference>
<evidence type="ECO:0000256" key="2">
    <source>
        <dbReference type="ARBA" id="ARBA00004236"/>
    </source>
</evidence>
<accession>A0A1G2H1D9</accession>
<keyword evidence="7 10" id="KW-1133">Transmembrane helix</keyword>
<evidence type="ECO:0000256" key="5">
    <source>
        <dbReference type="ARBA" id="ARBA00022960"/>
    </source>
</evidence>
<dbReference type="SUPFAM" id="SSF56601">
    <property type="entry name" value="beta-lactamase/transpeptidase-like"/>
    <property type="match status" value="1"/>
</dbReference>
<evidence type="ECO:0000256" key="7">
    <source>
        <dbReference type="ARBA" id="ARBA00022989"/>
    </source>
</evidence>
<evidence type="ECO:0000256" key="9">
    <source>
        <dbReference type="ARBA" id="ARBA00023316"/>
    </source>
</evidence>
<dbReference type="InterPro" id="IPR050515">
    <property type="entry name" value="Beta-lactam/transpept"/>
</dbReference>
<dbReference type="GO" id="GO:0008658">
    <property type="term" value="F:penicillin binding"/>
    <property type="evidence" value="ECO:0007669"/>
    <property type="project" value="InterPro"/>
</dbReference>
<evidence type="ECO:0000256" key="4">
    <source>
        <dbReference type="ARBA" id="ARBA00022692"/>
    </source>
</evidence>
<dbReference type="GO" id="GO:0005886">
    <property type="term" value="C:plasma membrane"/>
    <property type="evidence" value="ECO:0007669"/>
    <property type="project" value="TreeGrafter"/>
</dbReference>
<dbReference type="SUPFAM" id="SSF56519">
    <property type="entry name" value="Penicillin binding protein dimerisation domain"/>
    <property type="match status" value="1"/>
</dbReference>
<name>A0A1G2H1D9_9BACT</name>
<evidence type="ECO:0000259" key="12">
    <source>
        <dbReference type="Pfam" id="PF03717"/>
    </source>
</evidence>
<keyword evidence="9" id="KW-0961">Cell wall biogenesis/degradation</keyword>
<dbReference type="PANTHER" id="PTHR30627">
    <property type="entry name" value="PEPTIDOGLYCAN D,D-TRANSPEPTIDASE"/>
    <property type="match status" value="1"/>
</dbReference>
<evidence type="ECO:0000256" key="6">
    <source>
        <dbReference type="ARBA" id="ARBA00022984"/>
    </source>
</evidence>
<keyword evidence="5" id="KW-0133">Cell shape</keyword>
<feature type="domain" description="Penicillin-binding protein transpeptidase" evidence="11">
    <location>
        <begin position="227"/>
        <end position="544"/>
    </location>
</feature>
<dbReference type="Proteomes" id="UP000177954">
    <property type="component" value="Unassembled WGS sequence"/>
</dbReference>
<evidence type="ECO:0000256" key="3">
    <source>
        <dbReference type="ARBA" id="ARBA00022475"/>
    </source>
</evidence>
<evidence type="ECO:0000313" key="14">
    <source>
        <dbReference type="Proteomes" id="UP000177954"/>
    </source>
</evidence>
<protein>
    <recommendedName>
        <fullName evidence="15">Penicillin-binding protein 2</fullName>
    </recommendedName>
</protein>
<keyword evidence="3" id="KW-1003">Cell membrane</keyword>
<evidence type="ECO:0000313" key="13">
    <source>
        <dbReference type="EMBL" id="OGZ56189.1"/>
    </source>
</evidence>
<dbReference type="Gene3D" id="3.90.1310.10">
    <property type="entry name" value="Penicillin-binding protein 2a (Domain 2)"/>
    <property type="match status" value="1"/>
</dbReference>
<evidence type="ECO:0008006" key="15">
    <source>
        <dbReference type="Google" id="ProtNLM"/>
    </source>
</evidence>
<evidence type="ECO:0000256" key="10">
    <source>
        <dbReference type="SAM" id="Phobius"/>
    </source>
</evidence>
<comment type="caution">
    <text evidence="13">The sequence shown here is derived from an EMBL/GenBank/DDBJ whole genome shotgun (WGS) entry which is preliminary data.</text>
</comment>
<dbReference type="Gene3D" id="3.40.710.10">
    <property type="entry name" value="DD-peptidase/beta-lactamase superfamily"/>
    <property type="match status" value="1"/>
</dbReference>
<dbReference type="InterPro" id="IPR001460">
    <property type="entry name" value="PCN-bd_Tpept"/>
</dbReference>
<organism evidence="13 14">
    <name type="scientific">Candidatus Ryanbacteria bacterium RIFCSPLOWO2_02_FULL_47_14</name>
    <dbReference type="NCBI Taxonomy" id="1802129"/>
    <lineage>
        <taxon>Bacteria</taxon>
        <taxon>Candidatus Ryaniibacteriota</taxon>
    </lineage>
</organism>
<reference evidence="13 14" key="1">
    <citation type="journal article" date="2016" name="Nat. Commun.">
        <title>Thousands of microbial genomes shed light on interconnected biogeochemical processes in an aquifer system.</title>
        <authorList>
            <person name="Anantharaman K."/>
            <person name="Brown C.T."/>
            <person name="Hug L.A."/>
            <person name="Sharon I."/>
            <person name="Castelle C.J."/>
            <person name="Probst A.J."/>
            <person name="Thomas B.C."/>
            <person name="Singh A."/>
            <person name="Wilkins M.J."/>
            <person name="Karaoz U."/>
            <person name="Brodie E.L."/>
            <person name="Williams K.H."/>
            <person name="Hubbard S.S."/>
            <person name="Banfield J.F."/>
        </authorList>
    </citation>
    <scope>NUCLEOTIDE SEQUENCE [LARGE SCALE GENOMIC DNA]</scope>
</reference>
<comment type="subcellular location">
    <subcellularLocation>
        <location evidence="2">Cell membrane</location>
    </subcellularLocation>
    <subcellularLocation>
        <location evidence="1">Membrane</location>
        <topology evidence="1">Single-pass membrane protein</topology>
    </subcellularLocation>
</comment>
<dbReference type="PANTHER" id="PTHR30627:SF2">
    <property type="entry name" value="PEPTIDOGLYCAN D,D-TRANSPEPTIDASE MRDA"/>
    <property type="match status" value="1"/>
</dbReference>
<dbReference type="InterPro" id="IPR005311">
    <property type="entry name" value="PBP_dimer"/>
</dbReference>
<keyword evidence="6" id="KW-0573">Peptidoglycan synthesis</keyword>
<dbReference type="STRING" id="1802129.A3J04_00900"/>
<keyword evidence="4 10" id="KW-0812">Transmembrane</keyword>
<dbReference type="InterPro" id="IPR036138">
    <property type="entry name" value="PBP_dimer_sf"/>
</dbReference>
<keyword evidence="8 10" id="KW-0472">Membrane</keyword>
<feature type="transmembrane region" description="Helical" evidence="10">
    <location>
        <begin position="43"/>
        <end position="64"/>
    </location>
</feature>